<sequence>MSDNIGQKDMILGQPWLYSYSARIEYAHGIGMNLQLWQDGDRDSGQSVRVTLPIMSTPRNVRSIKAIQQDVENEPSTLIDVATLKSTPEFLPEGELNLKKLRPHVDAKGLLIRALESPAIREALYRAYYLRDIVQESKLRLQFAQESIQDGHTFHNVTELTDETTRIVLGDKNKPAHRRIHSIASYNPGCRTLISNLLKLGSLPLLASSMRSENVEHEGLDKLTNESELSSPTYKDLSTELEPPQSSRKIGFVSQLLGLFPWKSKGRRMTEEAPHPKGQDNVSTADVTKSSGNYTLAPENNHGTLDKTGFDAPVDEQTTPASLTLVQRCSSHNPDSDRSRIEPGMVEELDLSVLGSKQLKPDEIASIYNLGQDRRSRNPILHDSEDDRMPECRTFICNTADFHQSRNPSLNESEVVREISHQANDPKYILRSPSEVPTLTTLKSPRLCDGRIPKMNLRRLGLSASNKPRGKNEYLVSPAQTYVDVPTDLVSNIAELATRTTSDIEEVLILYKKSLHLRKQYNNFEKPRLPDQTTRFFPLRNGLADLNKTITRNLEHVKLSIISGDHVKTRESYIATVHLPFNNEPAAITECSTSSVQMEIGKTWINNSAEPMKHMVLDMDHDLTRTEYTRNCAELVSSPRSRDGHVDVEETVIPHRLHINSRNLVKGFNKNRAVNLTKANSPTAEEVGAITLALSVHQDPDAVSLNSSSDNTGDVPVELLNQLPSIESKRHADLLSSPSFHVKTREKNRMRLHLAPIMQQESSETSIVPVGSLKVKRKDGAQVLYKEKSTLNEWKLEMSRTRPEYTPDRTNDSKAGVTRYSCNEYGDFDKPRPYLRCAKSKDPLKHLSEFKEMAIMKMHSSLPDEPENYCTRWSSSKQSGFVGVIPGAPEMVMDIVPHTLCKKKSPDLQVSYKSKLDGLPSGFGCVHDSAGLNFQHMAILTEIFRASMSTTSKRPGAVDARRWRTVDPACGLKSDLLATRNKTILSDNHSLAMKDLPRGLLTWISCYNDASRPSHPMPGSRPCHTHADVEDAMIPDRRWAKSMNLFKDLSRHEEIRMTTTYLPLSGINSTGSSLPGYGESFPSVAAILGEVLEGPRIVLEKEAWHEQDATQIKETKRTCGDGGTSSHRAGFLAMMLSALRPTIFNRSDKVDAQRWHTVDLARVLKNDLLATHDKTFLLDDHILAIKSLVQGALTFVLQHIDGMGLQSATLETDVYNMFQLQILLLWSTTHRDPSQRAIGFICKADEILAAVLRSGSKHETKQTMTTRRFTEPASPRTQTRCHTLISHVTALRTMKLNAF</sequence>
<gene>
    <name evidence="2" type="ORF">BS47DRAFT_1401210</name>
</gene>
<evidence type="ECO:0000313" key="2">
    <source>
        <dbReference type="EMBL" id="KAF9504630.1"/>
    </source>
</evidence>
<protein>
    <submittedName>
        <fullName evidence="2">Uncharacterized protein</fullName>
    </submittedName>
</protein>
<keyword evidence="3" id="KW-1185">Reference proteome</keyword>
<organism evidence="2 3">
    <name type="scientific">Hydnum rufescens UP504</name>
    <dbReference type="NCBI Taxonomy" id="1448309"/>
    <lineage>
        <taxon>Eukaryota</taxon>
        <taxon>Fungi</taxon>
        <taxon>Dikarya</taxon>
        <taxon>Basidiomycota</taxon>
        <taxon>Agaricomycotina</taxon>
        <taxon>Agaricomycetes</taxon>
        <taxon>Cantharellales</taxon>
        <taxon>Hydnaceae</taxon>
        <taxon>Hydnum</taxon>
    </lineage>
</organism>
<evidence type="ECO:0000313" key="3">
    <source>
        <dbReference type="Proteomes" id="UP000886523"/>
    </source>
</evidence>
<evidence type="ECO:0000256" key="1">
    <source>
        <dbReference type="SAM" id="MobiDB-lite"/>
    </source>
</evidence>
<dbReference type="Proteomes" id="UP000886523">
    <property type="component" value="Unassembled WGS sequence"/>
</dbReference>
<comment type="caution">
    <text evidence="2">The sequence shown here is derived from an EMBL/GenBank/DDBJ whole genome shotgun (WGS) entry which is preliminary data.</text>
</comment>
<feature type="region of interest" description="Disordered" evidence="1">
    <location>
        <begin position="217"/>
        <end position="246"/>
    </location>
</feature>
<accession>A0A9P6AFY3</accession>
<feature type="compositionally biased region" description="Polar residues" evidence="1">
    <location>
        <begin position="316"/>
        <end position="333"/>
    </location>
</feature>
<reference evidence="2" key="1">
    <citation type="journal article" date="2020" name="Nat. Commun.">
        <title>Large-scale genome sequencing of mycorrhizal fungi provides insights into the early evolution of symbiotic traits.</title>
        <authorList>
            <person name="Miyauchi S."/>
            <person name="Kiss E."/>
            <person name="Kuo A."/>
            <person name="Drula E."/>
            <person name="Kohler A."/>
            <person name="Sanchez-Garcia M."/>
            <person name="Morin E."/>
            <person name="Andreopoulos B."/>
            <person name="Barry K.W."/>
            <person name="Bonito G."/>
            <person name="Buee M."/>
            <person name="Carver A."/>
            <person name="Chen C."/>
            <person name="Cichocki N."/>
            <person name="Clum A."/>
            <person name="Culley D."/>
            <person name="Crous P.W."/>
            <person name="Fauchery L."/>
            <person name="Girlanda M."/>
            <person name="Hayes R.D."/>
            <person name="Keri Z."/>
            <person name="LaButti K."/>
            <person name="Lipzen A."/>
            <person name="Lombard V."/>
            <person name="Magnuson J."/>
            <person name="Maillard F."/>
            <person name="Murat C."/>
            <person name="Nolan M."/>
            <person name="Ohm R.A."/>
            <person name="Pangilinan J."/>
            <person name="Pereira M.F."/>
            <person name="Perotto S."/>
            <person name="Peter M."/>
            <person name="Pfister S."/>
            <person name="Riley R."/>
            <person name="Sitrit Y."/>
            <person name="Stielow J.B."/>
            <person name="Szollosi G."/>
            <person name="Zifcakova L."/>
            <person name="Stursova M."/>
            <person name="Spatafora J.W."/>
            <person name="Tedersoo L."/>
            <person name="Vaario L.M."/>
            <person name="Yamada A."/>
            <person name="Yan M."/>
            <person name="Wang P."/>
            <person name="Xu J."/>
            <person name="Bruns T."/>
            <person name="Baldrian P."/>
            <person name="Vilgalys R."/>
            <person name="Dunand C."/>
            <person name="Henrissat B."/>
            <person name="Grigoriev I.V."/>
            <person name="Hibbett D."/>
            <person name="Nagy L.G."/>
            <person name="Martin F.M."/>
        </authorList>
    </citation>
    <scope>NUCLEOTIDE SEQUENCE</scope>
    <source>
        <strain evidence="2">UP504</strain>
    </source>
</reference>
<feature type="compositionally biased region" description="Polar residues" evidence="1">
    <location>
        <begin position="280"/>
        <end position="294"/>
    </location>
</feature>
<dbReference type="EMBL" id="MU129208">
    <property type="protein sequence ID" value="KAF9504630.1"/>
    <property type="molecule type" value="Genomic_DNA"/>
</dbReference>
<proteinExistence type="predicted"/>
<feature type="compositionally biased region" description="Basic and acidic residues" evidence="1">
    <location>
        <begin position="268"/>
        <end position="278"/>
    </location>
</feature>
<feature type="region of interest" description="Disordered" evidence="1">
    <location>
        <begin position="267"/>
        <end position="341"/>
    </location>
</feature>
<name>A0A9P6AFY3_9AGAM</name>